<dbReference type="PROSITE" id="PS00723">
    <property type="entry name" value="POLYPRENYL_SYNTHASE_1"/>
    <property type="match status" value="1"/>
</dbReference>
<accession>A0A0A2ELY5</accession>
<dbReference type="eggNOG" id="COG0142">
    <property type="taxonomic scope" value="Bacteria"/>
</dbReference>
<dbReference type="OrthoDB" id="9805316at2"/>
<evidence type="ECO:0000256" key="3">
    <source>
        <dbReference type="ARBA" id="ARBA00022679"/>
    </source>
</evidence>
<keyword evidence="5" id="KW-0460">Magnesium</keyword>
<dbReference type="RefSeq" id="WP_036852802.1">
    <property type="nucleotide sequence ID" value="NZ_CALTZT010000005.1"/>
</dbReference>
<evidence type="ECO:0000313" key="7">
    <source>
        <dbReference type="EMBL" id="KGN78510.1"/>
    </source>
</evidence>
<comment type="cofactor">
    <cofactor evidence="1">
        <name>Mg(2+)</name>
        <dbReference type="ChEBI" id="CHEBI:18420"/>
    </cofactor>
</comment>
<dbReference type="InterPro" id="IPR000092">
    <property type="entry name" value="Polyprenyl_synt"/>
</dbReference>
<dbReference type="SFLD" id="SFLDS00005">
    <property type="entry name" value="Isoprenoid_Synthase_Type_I"/>
    <property type="match status" value="1"/>
</dbReference>
<name>A0A0A2ELY5_PORCN</name>
<reference evidence="7 8" key="1">
    <citation type="submission" date="2014-08" db="EMBL/GenBank/DDBJ databases">
        <title>Porphyromonas cangingivalis strain:COT-109_OH1386 Genome sequencing.</title>
        <authorList>
            <person name="Wallis C."/>
            <person name="Deusch O."/>
            <person name="O'Flynn C."/>
            <person name="Davis I."/>
            <person name="Jospin G."/>
            <person name="Darling A.E."/>
            <person name="Coil D.A."/>
            <person name="Alexiev A."/>
            <person name="Horsfall A."/>
            <person name="Kirkwood N."/>
            <person name="Harris S."/>
            <person name="Eisen J.A."/>
        </authorList>
    </citation>
    <scope>NUCLEOTIDE SEQUENCE [LARGE SCALE GENOMIC DNA]</scope>
    <source>
        <strain evidence="8">COT-109 OH1386</strain>
    </source>
</reference>
<dbReference type="SUPFAM" id="SSF48576">
    <property type="entry name" value="Terpenoid synthases"/>
    <property type="match status" value="1"/>
</dbReference>
<evidence type="ECO:0000256" key="5">
    <source>
        <dbReference type="ARBA" id="ARBA00022842"/>
    </source>
</evidence>
<gene>
    <name evidence="7" type="ORF">HQ35_09850</name>
</gene>
<dbReference type="GO" id="GO:0004659">
    <property type="term" value="F:prenyltransferase activity"/>
    <property type="evidence" value="ECO:0007669"/>
    <property type="project" value="InterPro"/>
</dbReference>
<dbReference type="CDD" id="cd00685">
    <property type="entry name" value="Trans_IPPS_HT"/>
    <property type="match status" value="1"/>
</dbReference>
<evidence type="ECO:0000256" key="4">
    <source>
        <dbReference type="ARBA" id="ARBA00022723"/>
    </source>
</evidence>
<dbReference type="InterPro" id="IPR033749">
    <property type="entry name" value="Polyprenyl_synt_CS"/>
</dbReference>
<dbReference type="GO" id="GO:0046872">
    <property type="term" value="F:metal ion binding"/>
    <property type="evidence" value="ECO:0007669"/>
    <property type="project" value="UniProtKB-KW"/>
</dbReference>
<sequence>MSFYSSLPDSVHRSLELFEKEYYASLTSASAEIRNAVEILSKSAGKRMRPMMLILTAGCLGEVDARVINGAVFVELLHVATLIHDDVIDESGLRRGHPALHTLIGSHKAVLMGDYVLATAMMKAAETKNHDVINALALLGRMLIEGEFLQMNAARKGFPTEEAYYDIINKKTASLMAMSVYIGASLVGLKDPIKLHALSEATTKLGIAFQIKDDIFDYISDETIGKPIGNDLREHKVTLPLIHALTKDGDIADRQEMIDILDHEELSSSQIRTLIDYVIREGGVAYAETKMQSLIDESKALFDTHLPDCEYKSALMSLCDYVGSREK</sequence>
<keyword evidence="8" id="KW-1185">Reference proteome</keyword>
<evidence type="ECO:0008006" key="9">
    <source>
        <dbReference type="Google" id="ProtNLM"/>
    </source>
</evidence>
<protein>
    <recommendedName>
        <fullName evidence="9">Octaprenyl-diphosphate synthase</fullName>
    </recommendedName>
</protein>
<dbReference type="PROSITE" id="PS00444">
    <property type="entry name" value="POLYPRENYL_SYNTHASE_2"/>
    <property type="match status" value="1"/>
</dbReference>
<dbReference type="Pfam" id="PF00348">
    <property type="entry name" value="polyprenyl_synt"/>
    <property type="match status" value="1"/>
</dbReference>
<dbReference type="STRING" id="36874.HQ34_06610"/>
<dbReference type="AlphaFoldDB" id="A0A0A2ELY5"/>
<dbReference type="PANTHER" id="PTHR12001">
    <property type="entry name" value="GERANYLGERANYL PYROPHOSPHATE SYNTHASE"/>
    <property type="match status" value="1"/>
</dbReference>
<dbReference type="Gene3D" id="1.10.600.10">
    <property type="entry name" value="Farnesyl Diphosphate Synthase"/>
    <property type="match status" value="1"/>
</dbReference>
<evidence type="ECO:0000256" key="1">
    <source>
        <dbReference type="ARBA" id="ARBA00001946"/>
    </source>
</evidence>
<dbReference type="PANTHER" id="PTHR12001:SF69">
    <property type="entry name" value="ALL TRANS-POLYPRENYL-DIPHOSPHATE SYNTHASE PDSS1"/>
    <property type="match status" value="1"/>
</dbReference>
<evidence type="ECO:0000256" key="2">
    <source>
        <dbReference type="ARBA" id="ARBA00006706"/>
    </source>
</evidence>
<dbReference type="Proteomes" id="UP000030125">
    <property type="component" value="Unassembled WGS sequence"/>
</dbReference>
<dbReference type="EMBL" id="JQJD01000060">
    <property type="protein sequence ID" value="KGN78510.1"/>
    <property type="molecule type" value="Genomic_DNA"/>
</dbReference>
<organism evidence="7 8">
    <name type="scientific">Porphyromonas cangingivalis</name>
    <dbReference type="NCBI Taxonomy" id="36874"/>
    <lineage>
        <taxon>Bacteria</taxon>
        <taxon>Pseudomonadati</taxon>
        <taxon>Bacteroidota</taxon>
        <taxon>Bacteroidia</taxon>
        <taxon>Bacteroidales</taxon>
        <taxon>Porphyromonadaceae</taxon>
        <taxon>Porphyromonas</taxon>
    </lineage>
</organism>
<proteinExistence type="inferred from homology"/>
<keyword evidence="4" id="KW-0479">Metal-binding</keyword>
<comment type="caution">
    <text evidence="7">The sequence shown here is derived from an EMBL/GenBank/DDBJ whole genome shotgun (WGS) entry which is preliminary data.</text>
</comment>
<comment type="similarity">
    <text evidence="2 6">Belongs to the FPP/GGPP synthase family.</text>
</comment>
<evidence type="ECO:0000256" key="6">
    <source>
        <dbReference type="RuleBase" id="RU004466"/>
    </source>
</evidence>
<dbReference type="GO" id="GO:0008299">
    <property type="term" value="P:isoprenoid biosynthetic process"/>
    <property type="evidence" value="ECO:0007669"/>
    <property type="project" value="InterPro"/>
</dbReference>
<evidence type="ECO:0000313" key="8">
    <source>
        <dbReference type="Proteomes" id="UP000030125"/>
    </source>
</evidence>
<dbReference type="InterPro" id="IPR008949">
    <property type="entry name" value="Isoprenoid_synthase_dom_sf"/>
</dbReference>
<keyword evidence="3 6" id="KW-0808">Transferase</keyword>